<dbReference type="Proteomes" id="UP000000566">
    <property type="component" value="Chromosome"/>
</dbReference>
<evidence type="ECO:0000256" key="1">
    <source>
        <dbReference type="SAM" id="MobiDB-lite"/>
    </source>
</evidence>
<proteinExistence type="predicted"/>
<dbReference type="EMBL" id="CP000140">
    <property type="protein sequence ID" value="ABR42491.1"/>
    <property type="molecule type" value="Genomic_DNA"/>
</dbReference>
<dbReference type="PaxDb" id="435591-BDI_0721"/>
<reference evidence="2 3" key="1">
    <citation type="journal article" date="2007" name="PLoS Biol.">
        <title>Evolution of symbiotic bacteria in the distal human intestine.</title>
        <authorList>
            <person name="Xu J."/>
            <person name="Mahowald M.A."/>
            <person name="Ley R.E."/>
            <person name="Lozupone C.A."/>
            <person name="Hamady M."/>
            <person name="Martens E.C."/>
            <person name="Henrissat B."/>
            <person name="Coutinho P.M."/>
            <person name="Minx P."/>
            <person name="Latreille P."/>
            <person name="Cordum H."/>
            <person name="Van Brunt A."/>
            <person name="Kim K."/>
            <person name="Fulton R.S."/>
            <person name="Fulton L.A."/>
            <person name="Clifton S.W."/>
            <person name="Wilson R.K."/>
            <person name="Knight R.D."/>
            <person name="Gordon J.I."/>
        </authorList>
    </citation>
    <scope>NUCLEOTIDE SEQUENCE [LARGE SCALE GENOMIC DNA]</scope>
    <source>
        <strain evidence="3">ATCC 8503 / DSM 20701 / CIP 104284 / JCM 5825 / NCTC 11152</strain>
    </source>
</reference>
<protein>
    <submittedName>
        <fullName evidence="2">Uncharacterized protein</fullName>
    </submittedName>
</protein>
<keyword evidence="3" id="KW-1185">Reference proteome</keyword>
<gene>
    <name evidence="2" type="ordered locus">BDI_0721</name>
</gene>
<dbReference type="KEGG" id="pdi:BDI_0721"/>
<accession>A6L9X7</accession>
<name>A6L9X7_PARD8</name>
<feature type="region of interest" description="Disordered" evidence="1">
    <location>
        <begin position="51"/>
        <end position="72"/>
    </location>
</feature>
<dbReference type="AlphaFoldDB" id="A6L9X7"/>
<dbReference type="HOGENOM" id="CLU_2570680_0_0_10"/>
<sequence>MIHRLSIIASGGVFAGGLLAFAHTISKKKAISERYTIKTASRLLQNDIACPADRGGSPTMRTNPGNRMTKRTPKIALGIAG</sequence>
<evidence type="ECO:0000313" key="3">
    <source>
        <dbReference type="Proteomes" id="UP000000566"/>
    </source>
</evidence>
<organism evidence="2 3">
    <name type="scientific">Parabacteroides distasonis (strain ATCC 8503 / DSM 20701 / CIP 104284 / JCM 5825 / NCTC 11152)</name>
    <dbReference type="NCBI Taxonomy" id="435591"/>
    <lineage>
        <taxon>Bacteria</taxon>
        <taxon>Pseudomonadati</taxon>
        <taxon>Bacteroidota</taxon>
        <taxon>Bacteroidia</taxon>
        <taxon>Bacteroidales</taxon>
        <taxon>Tannerellaceae</taxon>
        <taxon>Parabacteroides</taxon>
    </lineage>
</organism>
<evidence type="ECO:0000313" key="2">
    <source>
        <dbReference type="EMBL" id="ABR42491.1"/>
    </source>
</evidence>